<proteinExistence type="predicted"/>
<accession>A0ABV6BSI1</accession>
<organism evidence="1 2">
    <name type="scientific">Flavobacterium procerum</name>
    <dbReference type="NCBI Taxonomy" id="1455569"/>
    <lineage>
        <taxon>Bacteria</taxon>
        <taxon>Pseudomonadati</taxon>
        <taxon>Bacteroidota</taxon>
        <taxon>Flavobacteriia</taxon>
        <taxon>Flavobacteriales</taxon>
        <taxon>Flavobacteriaceae</taxon>
        <taxon>Flavobacterium</taxon>
    </lineage>
</organism>
<sequence>MSKLIKVIAFIFVFNLSFSQEKNKKLNNFTTIFISLNDKAIEKYSISKDTTSASFSIYYKKYMSKKERDKAIKEYNKKIENRKTSTDDPSSVFLPDFSVSFIAFLSNPVTKPEKLKSIKDLDYLTIAEFQDHNYVSTPMVYIIHKQKDGTYLRWETIVPEKL</sequence>
<evidence type="ECO:0000313" key="1">
    <source>
        <dbReference type="EMBL" id="MFC0077597.1"/>
    </source>
</evidence>
<reference evidence="1 2" key="1">
    <citation type="submission" date="2024-09" db="EMBL/GenBank/DDBJ databases">
        <authorList>
            <person name="Sun Q."/>
            <person name="Mori K."/>
        </authorList>
    </citation>
    <scope>NUCLEOTIDE SEQUENCE [LARGE SCALE GENOMIC DNA]</scope>
    <source>
        <strain evidence="1 2">CGMCC 1.12926</strain>
    </source>
</reference>
<name>A0ABV6BSI1_9FLAO</name>
<comment type="caution">
    <text evidence="1">The sequence shown here is derived from an EMBL/GenBank/DDBJ whole genome shotgun (WGS) entry which is preliminary data.</text>
</comment>
<keyword evidence="2" id="KW-1185">Reference proteome</keyword>
<gene>
    <name evidence="1" type="ORF">ACFFLS_11150</name>
</gene>
<dbReference type="RefSeq" id="WP_379684854.1">
    <property type="nucleotide sequence ID" value="NZ_JBHLYW010000008.1"/>
</dbReference>
<dbReference type="Proteomes" id="UP001589734">
    <property type="component" value="Unassembled WGS sequence"/>
</dbReference>
<evidence type="ECO:0008006" key="3">
    <source>
        <dbReference type="Google" id="ProtNLM"/>
    </source>
</evidence>
<protein>
    <recommendedName>
        <fullName evidence="3">DUF4829 domain-containing protein</fullName>
    </recommendedName>
</protein>
<dbReference type="EMBL" id="JBHLYW010000008">
    <property type="protein sequence ID" value="MFC0077597.1"/>
    <property type="molecule type" value="Genomic_DNA"/>
</dbReference>
<evidence type="ECO:0000313" key="2">
    <source>
        <dbReference type="Proteomes" id="UP001589734"/>
    </source>
</evidence>